<feature type="domain" description="Disease resistance protein At4g27190-like leucine-rich repeats" evidence="2">
    <location>
        <begin position="188"/>
        <end position="318"/>
    </location>
</feature>
<proteinExistence type="predicted"/>
<gene>
    <name evidence="3" type="ORF">DEO72_LG8g676</name>
</gene>
<dbReference type="PANTHER" id="PTHR33463">
    <property type="entry name" value="NB-ARC DOMAIN-CONTAINING PROTEIN-RELATED"/>
    <property type="match status" value="1"/>
</dbReference>
<feature type="domain" description="Disease resistance protein At4g27190-like leucine-rich repeats" evidence="2">
    <location>
        <begin position="709"/>
        <end position="839"/>
    </location>
</feature>
<feature type="domain" description="Disease resistance protein At4g27190-like leucine-rich repeats" evidence="2">
    <location>
        <begin position="490"/>
        <end position="590"/>
    </location>
</feature>
<organism evidence="3 4">
    <name type="scientific">Vigna unguiculata</name>
    <name type="common">Cowpea</name>
    <dbReference type="NCBI Taxonomy" id="3917"/>
    <lineage>
        <taxon>Eukaryota</taxon>
        <taxon>Viridiplantae</taxon>
        <taxon>Streptophyta</taxon>
        <taxon>Embryophyta</taxon>
        <taxon>Tracheophyta</taxon>
        <taxon>Spermatophyta</taxon>
        <taxon>Magnoliopsida</taxon>
        <taxon>eudicotyledons</taxon>
        <taxon>Gunneridae</taxon>
        <taxon>Pentapetalae</taxon>
        <taxon>rosids</taxon>
        <taxon>fabids</taxon>
        <taxon>Fabales</taxon>
        <taxon>Fabaceae</taxon>
        <taxon>Papilionoideae</taxon>
        <taxon>50 kb inversion clade</taxon>
        <taxon>NPAAA clade</taxon>
        <taxon>indigoferoid/millettioid clade</taxon>
        <taxon>Phaseoleae</taxon>
        <taxon>Vigna</taxon>
    </lineage>
</organism>
<evidence type="ECO:0000259" key="2">
    <source>
        <dbReference type="Pfam" id="PF23247"/>
    </source>
</evidence>
<dbReference type="Proteomes" id="UP000501690">
    <property type="component" value="Linkage Group LG8"/>
</dbReference>
<evidence type="ECO:0000313" key="4">
    <source>
        <dbReference type="Proteomes" id="UP000501690"/>
    </source>
</evidence>
<sequence>MKIKRCELIEEIVSKEEGEESDENGIIFPKLSRLNLDCLRNLRKFYRGNLNFPSLEELSITNCYNMITLCTGTLKTNMLSEVILDGSGVLPLETNLNSTMQKEFLKKMLKEDIGFVYDGSRLQEIWDGSLQIPPDFCFSKLVKLTVGHCGFLSDAVLPFHLLPLLPKLETLKVRNCDYVKTIFDVSLGIPDFYFSKLATLIVEACPSLSDAVLSFYLLPLLPKLETLEVRNCDSVKTIFDVKCTTKHTLITFPLKKLVLCKLPKLETVWNEDPHGILCMPLLEKKVHVEVCKSLPSVFPASVAKDLLELKDLVVEECERLMVIVAEDNITDPRGTNVEIMFPCPGVRSLKLRDLPNFKYFYYCPLKSDIYKNMESHPEDQLDTEKRLSLGVNGVKMIVRGEFPRNLLHNLKVLVLCFHLDAFRYEILEQVPNVEKLMVCDGFFNEIFCCENPSNVDYYSRFLLHLKVLHLESLQDFISIGLNLAAWRLPLSNLTCLKVQGCSRLLYLLTSSTVKSLGQLKRMEIKNCRAIQEIVYKEKDELDEDEIIFPQLSCLNLDSLWNLQKFYGGSLSFPSLKEFSVTHSDKMITLCSGTLKTAKLSHVKFEEFQEAIPLKFDLNYTTRMRFLIKMLKEDIGFVYDGSRLQEIWDGSLQIPPDFCFSKLVKLTVGHCGFLSDAVLPFHLLPLLPKLETLKVRNCDYVKTIFDVSLGIPDFYFSKLATLIVEACPSLSDAVLSFYLLPLLPKLETLEVRNCDSVKTIFDVKCTTKHTLITFPLKKLVLCKLPKLETVWNEDPHGILCMPLLEKKVHVEVCKSLPSVFPASVAKDLLELKDLVVEECERLMVIVAEDNITDPRGTNVEIMFPCPGVRSLKLRDLPNFKYFYYCPLKSDIYKNMESHPEDQLDTEKRLSLGVNGVKMIVRGEFPRNLLHNLKVLVLCFHLDAFRYEILEQVPNVEKLMVCDGFFNEIFCCENPSNVDYYSRFLLHLKVLHLESLQDFISIGLNLAAWRLPLSNLTCLKVQGCSRLLYLLTSSTVKSLGQLKRMEIKNCRAIQEIVYKEKDELDEDEIIFPQLSCLNLDSLWNLQKFYGGSLSFPSLKEFSVTHSDKMITLCSGTLKTAKLSHVKFEEFQEAIPLKFDLNYTTRMRFLIKMLKEDIGFVYDGSRLQEIWDGSLQIPPDFCFSKLVKLTVGHCGFLSDAVLPFHLLPLLPKLETLKVRNCDYVKTIFDVSLGIPDFYFSKLATLIVEACPSLSDAVLSFYLLPLLPKLETLEVRNCDSVKTIFDVKCTTKHTLITFPLKKLVLCKLPKLETVWNEDPHGILCMPLLEKKVHVEVCKSLPSVFPASVAKDLLELKDLVVEECERLMVIVAEDNITDPRGTNVEIMFPCPGVRSLKLRDLPNFKYFYYCPLKSDIYKNMESHPEDQLDTEKRLSLGVNGVKMIVRGEFPRNLLHNLKVLVLCFHLDAFRYEILEQVPNVEKLMVCDGFFNEIFCCENPSNVDYYSRFLLHLKVLHLESLQDFISIGLNLAAWRLPLSNLTCLKVQGCSRLLYLLTSSTVKSLGQLKRMEIKNCRAIQEIVYKEKDELDEDEIIFPQLSCLNLDSLWNLQKFYGGSLSFPSLKEFSVTHSDKMITLCSGTLKTAKLSHVKFEEFQEAIPLKFDLNYTTRMRFLIKALITACS</sequence>
<keyword evidence="1" id="KW-0611">Plant defense</keyword>
<feature type="domain" description="Disease resistance protein At4g27190-like leucine-rich repeats" evidence="2">
    <location>
        <begin position="1011"/>
        <end position="1111"/>
    </location>
</feature>
<feature type="domain" description="Disease resistance protein At4g27190-like leucine-rich repeats" evidence="2">
    <location>
        <begin position="121"/>
        <end position="186"/>
    </location>
</feature>
<dbReference type="InterPro" id="IPR050905">
    <property type="entry name" value="Plant_NBS-LRR"/>
</dbReference>
<name>A0A4D6MPR9_VIGUN</name>
<protein>
    <recommendedName>
        <fullName evidence="2">Disease resistance protein At4g27190-like leucine-rich repeats domain-containing protein</fullName>
    </recommendedName>
</protein>
<dbReference type="Pfam" id="PF23247">
    <property type="entry name" value="LRR_RPS2"/>
    <property type="match status" value="9"/>
</dbReference>
<feature type="domain" description="Disease resistance protein At4g27190-like leucine-rich repeats" evidence="2">
    <location>
        <begin position="642"/>
        <end position="707"/>
    </location>
</feature>
<dbReference type="InterPro" id="IPR032675">
    <property type="entry name" value="LRR_dom_sf"/>
</dbReference>
<dbReference type="InterPro" id="IPR057135">
    <property type="entry name" value="At4g27190-like_LRR"/>
</dbReference>
<feature type="domain" description="Disease resistance protein At4g27190-like leucine-rich repeats" evidence="2">
    <location>
        <begin position="1163"/>
        <end position="1228"/>
    </location>
</feature>
<dbReference type="SUPFAM" id="SSF52047">
    <property type="entry name" value="RNI-like"/>
    <property type="match status" value="4"/>
</dbReference>
<dbReference type="EMBL" id="CP039352">
    <property type="protein sequence ID" value="QCE02661.1"/>
    <property type="molecule type" value="Genomic_DNA"/>
</dbReference>
<feature type="domain" description="Disease resistance protein At4g27190-like leucine-rich repeats" evidence="2">
    <location>
        <begin position="1532"/>
        <end position="1632"/>
    </location>
</feature>
<accession>A0A4D6MPR9</accession>
<dbReference type="PANTHER" id="PTHR33463:SF145">
    <property type="entry name" value="NB-ARC DOMAIN-CONTAINING PROTEIN"/>
    <property type="match status" value="1"/>
</dbReference>
<reference evidence="3 4" key="1">
    <citation type="submission" date="2019-04" db="EMBL/GenBank/DDBJ databases">
        <title>An improved genome assembly and genetic linkage map for asparagus bean, Vigna unguiculata ssp. sesquipedialis.</title>
        <authorList>
            <person name="Xia Q."/>
            <person name="Zhang R."/>
            <person name="Dong Y."/>
        </authorList>
    </citation>
    <scope>NUCLEOTIDE SEQUENCE [LARGE SCALE GENOMIC DNA]</scope>
    <source>
        <tissue evidence="3">Leaf</tissue>
    </source>
</reference>
<evidence type="ECO:0000313" key="3">
    <source>
        <dbReference type="EMBL" id="QCE02661.1"/>
    </source>
</evidence>
<dbReference type="Gene3D" id="3.80.10.10">
    <property type="entry name" value="Ribonuclease Inhibitor"/>
    <property type="match status" value="3"/>
</dbReference>
<keyword evidence="4" id="KW-1185">Reference proteome</keyword>
<evidence type="ECO:0000256" key="1">
    <source>
        <dbReference type="ARBA" id="ARBA00022821"/>
    </source>
</evidence>
<feature type="domain" description="Disease resistance protein At4g27190-like leucine-rich repeats" evidence="2">
    <location>
        <begin position="1230"/>
        <end position="1360"/>
    </location>
</feature>